<protein>
    <submittedName>
        <fullName evidence="2">Uncharacterized protein</fullName>
    </submittedName>
</protein>
<sequence length="93" mass="10401">MKFLFLGSGISDHEVLPRAMRALGARGLLAPRDFNSDNRRDSLVRLRGVRSKNKEVRFAIRGRASAARRAPGRGDGHGRTFRESPRIISDKTN</sequence>
<name>A0A4C1TRE8_EUMVA</name>
<feature type="compositionally biased region" description="Basic and acidic residues" evidence="1">
    <location>
        <begin position="72"/>
        <end position="93"/>
    </location>
</feature>
<evidence type="ECO:0000313" key="3">
    <source>
        <dbReference type="Proteomes" id="UP000299102"/>
    </source>
</evidence>
<dbReference type="EMBL" id="BGZK01000080">
    <property type="protein sequence ID" value="GBP16570.1"/>
    <property type="molecule type" value="Genomic_DNA"/>
</dbReference>
<dbReference type="Proteomes" id="UP000299102">
    <property type="component" value="Unassembled WGS sequence"/>
</dbReference>
<accession>A0A4C1TRE8</accession>
<evidence type="ECO:0000256" key="1">
    <source>
        <dbReference type="SAM" id="MobiDB-lite"/>
    </source>
</evidence>
<organism evidence="2 3">
    <name type="scientific">Eumeta variegata</name>
    <name type="common">Bagworm moth</name>
    <name type="synonym">Eumeta japonica</name>
    <dbReference type="NCBI Taxonomy" id="151549"/>
    <lineage>
        <taxon>Eukaryota</taxon>
        <taxon>Metazoa</taxon>
        <taxon>Ecdysozoa</taxon>
        <taxon>Arthropoda</taxon>
        <taxon>Hexapoda</taxon>
        <taxon>Insecta</taxon>
        <taxon>Pterygota</taxon>
        <taxon>Neoptera</taxon>
        <taxon>Endopterygota</taxon>
        <taxon>Lepidoptera</taxon>
        <taxon>Glossata</taxon>
        <taxon>Ditrysia</taxon>
        <taxon>Tineoidea</taxon>
        <taxon>Psychidae</taxon>
        <taxon>Oiketicinae</taxon>
        <taxon>Eumeta</taxon>
    </lineage>
</organism>
<proteinExistence type="predicted"/>
<keyword evidence="3" id="KW-1185">Reference proteome</keyword>
<evidence type="ECO:0000313" key="2">
    <source>
        <dbReference type="EMBL" id="GBP16570.1"/>
    </source>
</evidence>
<feature type="region of interest" description="Disordered" evidence="1">
    <location>
        <begin position="63"/>
        <end position="93"/>
    </location>
</feature>
<comment type="caution">
    <text evidence="2">The sequence shown here is derived from an EMBL/GenBank/DDBJ whole genome shotgun (WGS) entry which is preliminary data.</text>
</comment>
<reference evidence="2 3" key="1">
    <citation type="journal article" date="2019" name="Commun. Biol.">
        <title>The bagworm genome reveals a unique fibroin gene that provides high tensile strength.</title>
        <authorList>
            <person name="Kono N."/>
            <person name="Nakamura H."/>
            <person name="Ohtoshi R."/>
            <person name="Tomita M."/>
            <person name="Numata K."/>
            <person name="Arakawa K."/>
        </authorList>
    </citation>
    <scope>NUCLEOTIDE SEQUENCE [LARGE SCALE GENOMIC DNA]</scope>
</reference>
<gene>
    <name evidence="2" type="ORF">EVAR_19367_1</name>
</gene>
<dbReference type="AlphaFoldDB" id="A0A4C1TRE8"/>